<dbReference type="Gene3D" id="3.40.30.20">
    <property type="match status" value="1"/>
</dbReference>
<accession>A0A9W8ZYH5</accession>
<keyword evidence="4" id="KW-0560">Oxidoreductase</keyword>
<evidence type="ECO:0000313" key="8">
    <source>
        <dbReference type="Proteomes" id="UP001150266"/>
    </source>
</evidence>
<dbReference type="SUPFAM" id="SSF51905">
    <property type="entry name" value="FAD/NAD(P)-binding domain"/>
    <property type="match status" value="1"/>
</dbReference>
<dbReference type="EMBL" id="JAOTPV010000027">
    <property type="protein sequence ID" value="KAJ4470263.1"/>
    <property type="molecule type" value="Genomic_DNA"/>
</dbReference>
<sequence>MPLQTNINGKFTNIDVLIVGAGPAGLMCAYALCRAGINVKIIEKRATRVAVGHADGLQPRTLEVFQSYGLLDRAREEGNELRTAAFYNPNPNRKGEIELSERVPFFKPGVLNPRYDFGITLHQGSIEQIFIDNMRAMGLEVDRNTIPLALEISESLVADSDTYPIKMMIQNVASTEKEIVNAKYVVGADGAHSWVRQSLKIAVDGSLTPYVWGVLDMVPETDFPDYRNWAAVHSDNGTCMIVPRERDLIRVYVLLEGQNAVKATKKVADDIREKVPPEWILDVARKNLHPYTIATPKSFEWSSLYTIAQGVASRYSVQDRIFIAGDACHTHSPKAGQGMNASLNDTYNLAWKLIWVLRGWANPSLLQTYEFERRQYALDLIAFDKKLARLFSDSPRNQTNVDGASRTEFMSLVQQSTGFSSGIGVHYSPSSIVDIKNQDIANGIIIGKRMPPGTVIRLLDFCPIHVHDLLPSDTRFKLLVFTGDISGTSQLGKLPQLAARIDHLRSMLPSLTPNGVGQSGLKALTIMNSRKDPALFKKLPLTLRSHWSQVFVDDIDVSSSGKISGNVYQEYGIGLNGAVVVVRPDGYVGAISSFPDFGHIENYFAAFLRGP</sequence>
<dbReference type="Proteomes" id="UP001150266">
    <property type="component" value="Unassembled WGS sequence"/>
</dbReference>
<dbReference type="InterPro" id="IPR036249">
    <property type="entry name" value="Thioredoxin-like_sf"/>
</dbReference>
<keyword evidence="2" id="KW-0285">Flavoprotein</keyword>
<evidence type="ECO:0000256" key="2">
    <source>
        <dbReference type="ARBA" id="ARBA00022630"/>
    </source>
</evidence>
<keyword evidence="8" id="KW-1185">Reference proteome</keyword>
<keyword evidence="3" id="KW-0274">FAD</keyword>
<organism evidence="7 8">
    <name type="scientific">Lentinula aciculospora</name>
    <dbReference type="NCBI Taxonomy" id="153920"/>
    <lineage>
        <taxon>Eukaryota</taxon>
        <taxon>Fungi</taxon>
        <taxon>Dikarya</taxon>
        <taxon>Basidiomycota</taxon>
        <taxon>Agaricomycotina</taxon>
        <taxon>Agaricomycetes</taxon>
        <taxon>Agaricomycetidae</taxon>
        <taxon>Agaricales</taxon>
        <taxon>Marasmiineae</taxon>
        <taxon>Omphalotaceae</taxon>
        <taxon>Lentinula</taxon>
    </lineage>
</organism>
<reference evidence="7" key="1">
    <citation type="submission" date="2022-08" db="EMBL/GenBank/DDBJ databases">
        <title>A Global Phylogenomic Analysis of the Shiitake Genus Lentinula.</title>
        <authorList>
            <consortium name="DOE Joint Genome Institute"/>
            <person name="Sierra-Patev S."/>
            <person name="Min B."/>
            <person name="Naranjo-Ortiz M."/>
            <person name="Looney B."/>
            <person name="Konkel Z."/>
            <person name="Slot J.C."/>
            <person name="Sakamoto Y."/>
            <person name="Steenwyk J.L."/>
            <person name="Rokas A."/>
            <person name="Carro J."/>
            <person name="Camarero S."/>
            <person name="Ferreira P."/>
            <person name="Molpeceres G."/>
            <person name="Ruiz-Duenas F.J."/>
            <person name="Serrano A."/>
            <person name="Henrissat B."/>
            <person name="Drula E."/>
            <person name="Hughes K.W."/>
            <person name="Mata J.L."/>
            <person name="Ishikawa N.K."/>
            <person name="Vargas-Isla R."/>
            <person name="Ushijima S."/>
            <person name="Smith C.A."/>
            <person name="Ahrendt S."/>
            <person name="Andreopoulos W."/>
            <person name="He G."/>
            <person name="Labutti K."/>
            <person name="Lipzen A."/>
            <person name="Ng V."/>
            <person name="Riley R."/>
            <person name="Sandor L."/>
            <person name="Barry K."/>
            <person name="Martinez A.T."/>
            <person name="Xiao Y."/>
            <person name="Gibbons J.G."/>
            <person name="Terashima K."/>
            <person name="Grigoriev I.V."/>
            <person name="Hibbett D.S."/>
        </authorList>
    </citation>
    <scope>NUCLEOTIDE SEQUENCE</scope>
    <source>
        <strain evidence="7">JLM2183</strain>
    </source>
</reference>
<dbReference type="SUPFAM" id="SSF52833">
    <property type="entry name" value="Thioredoxin-like"/>
    <property type="match status" value="1"/>
</dbReference>
<evidence type="ECO:0000259" key="5">
    <source>
        <dbReference type="Pfam" id="PF01494"/>
    </source>
</evidence>
<dbReference type="PANTHER" id="PTHR43004">
    <property type="entry name" value="TRK SYSTEM POTASSIUM UPTAKE PROTEIN"/>
    <property type="match status" value="1"/>
</dbReference>
<proteinExistence type="inferred from homology"/>
<evidence type="ECO:0000256" key="3">
    <source>
        <dbReference type="ARBA" id="ARBA00022827"/>
    </source>
</evidence>
<dbReference type="PANTHER" id="PTHR43004:SF20">
    <property type="entry name" value="2-MONOOXYGENASE, PUTATIVE (AFU_ORTHOLOGUE AFUA_1G13660)-RELATED"/>
    <property type="match status" value="1"/>
</dbReference>
<dbReference type="Pfam" id="PF07976">
    <property type="entry name" value="Phe_hydrox_dim"/>
    <property type="match status" value="1"/>
</dbReference>
<name>A0A9W8ZYH5_9AGAR</name>
<dbReference type="GO" id="GO:0071949">
    <property type="term" value="F:FAD binding"/>
    <property type="evidence" value="ECO:0007669"/>
    <property type="project" value="InterPro"/>
</dbReference>
<evidence type="ECO:0000259" key="6">
    <source>
        <dbReference type="Pfam" id="PF07976"/>
    </source>
</evidence>
<dbReference type="AlphaFoldDB" id="A0A9W8ZYH5"/>
<dbReference type="InterPro" id="IPR012941">
    <property type="entry name" value="Phe_hydrox_C_dim_dom"/>
</dbReference>
<comment type="similarity">
    <text evidence="1">Belongs to the PheA/TfdB FAD monooxygenase family.</text>
</comment>
<gene>
    <name evidence="7" type="ORF">J3R30DRAFT_3540281</name>
</gene>
<evidence type="ECO:0000256" key="1">
    <source>
        <dbReference type="ARBA" id="ARBA00007801"/>
    </source>
</evidence>
<comment type="caution">
    <text evidence="7">The sequence shown here is derived from an EMBL/GenBank/DDBJ whole genome shotgun (WGS) entry which is preliminary data.</text>
</comment>
<dbReference type="Gene3D" id="3.30.9.10">
    <property type="entry name" value="D-Amino Acid Oxidase, subunit A, domain 2"/>
    <property type="match status" value="1"/>
</dbReference>
<dbReference type="CDD" id="cd02979">
    <property type="entry name" value="PHOX_C"/>
    <property type="match status" value="1"/>
</dbReference>
<feature type="domain" description="FAD-binding" evidence="5">
    <location>
        <begin position="14"/>
        <end position="382"/>
    </location>
</feature>
<dbReference type="SUPFAM" id="SSF54373">
    <property type="entry name" value="FAD-linked reductases, C-terminal domain"/>
    <property type="match status" value="1"/>
</dbReference>
<dbReference type="InterPro" id="IPR038220">
    <property type="entry name" value="PHOX_C_sf"/>
</dbReference>
<evidence type="ECO:0000313" key="7">
    <source>
        <dbReference type="EMBL" id="KAJ4470263.1"/>
    </source>
</evidence>
<dbReference type="GO" id="GO:0016709">
    <property type="term" value="F:oxidoreductase activity, acting on paired donors, with incorporation or reduction of molecular oxygen, NAD(P)H as one donor, and incorporation of one atom of oxygen"/>
    <property type="evidence" value="ECO:0007669"/>
    <property type="project" value="UniProtKB-ARBA"/>
</dbReference>
<dbReference type="InterPro" id="IPR050641">
    <property type="entry name" value="RIFMO-like"/>
</dbReference>
<dbReference type="Pfam" id="PF01494">
    <property type="entry name" value="FAD_binding_3"/>
    <property type="match status" value="1"/>
</dbReference>
<dbReference type="Gene3D" id="3.50.50.60">
    <property type="entry name" value="FAD/NAD(P)-binding domain"/>
    <property type="match status" value="1"/>
</dbReference>
<dbReference type="InterPro" id="IPR002938">
    <property type="entry name" value="FAD-bd"/>
</dbReference>
<dbReference type="OrthoDB" id="1716816at2759"/>
<protein>
    <submittedName>
        <fullName evidence="7">FAD binding domain-containing protein</fullName>
    </submittedName>
</protein>
<feature type="domain" description="Phenol hydroxylase-like C-terminal dimerisation" evidence="6">
    <location>
        <begin position="425"/>
        <end position="609"/>
    </location>
</feature>
<evidence type="ECO:0000256" key="4">
    <source>
        <dbReference type="ARBA" id="ARBA00023002"/>
    </source>
</evidence>
<dbReference type="PRINTS" id="PR00420">
    <property type="entry name" value="RNGMNOXGNASE"/>
</dbReference>
<dbReference type="InterPro" id="IPR036188">
    <property type="entry name" value="FAD/NAD-bd_sf"/>
</dbReference>